<keyword evidence="3" id="KW-1185">Reference proteome</keyword>
<dbReference type="AlphaFoldDB" id="A0A516H5P1"/>
<sequence length="390" mass="42692">MRSLRLAVVLLGFGLVVACGWRPSGQPREGATPSASAATPIVPAVAPAAASTPASAPAAPTATSGAPASEAVAPFNRAEFEAFLAEVRNEALQKGIKQDVVRTALTGVEPVMRIIERDRNQAEFKLSFATYRDRVITPLNVQRGQKLRDDHQALLRQVSQRYGVQPRFVLAIWGIETRYGAVKADVPLMHSLATLAFDRRRSSYFRNELFSALTMLDRGYIDFPTMKGSWAGAMGQPQFMPSSYLAYAEDFDGDGKRDIWGNTGDVFASIANYLAKHGWNTSQTWGREVRISAELQKTLGNYAREGRSGCRAIDQMTRDMSLEDWTRLGVRRTDGGELPKAQQSGALVQPDGAGGPTFLVYGNYRSILRYNCAHHYALTVSLLADRLGDG</sequence>
<feature type="domain" description="Transglycosylase SLT" evidence="1">
    <location>
        <begin position="80"/>
        <end position="385"/>
    </location>
</feature>
<dbReference type="Proteomes" id="UP000317496">
    <property type="component" value="Chromosome"/>
</dbReference>
<accession>A0A516H5P1</accession>
<dbReference type="Pfam" id="PF13406">
    <property type="entry name" value="SLT_2"/>
    <property type="match status" value="1"/>
</dbReference>
<dbReference type="InterPro" id="IPR011970">
    <property type="entry name" value="MltB_2"/>
</dbReference>
<dbReference type="GO" id="GO:0008933">
    <property type="term" value="F:peptidoglycan lytic transglycosylase activity"/>
    <property type="evidence" value="ECO:0007669"/>
    <property type="project" value="TreeGrafter"/>
</dbReference>
<dbReference type="PANTHER" id="PTHR30163">
    <property type="entry name" value="MEMBRANE-BOUND LYTIC MUREIN TRANSGLYCOSYLASE B"/>
    <property type="match status" value="1"/>
</dbReference>
<evidence type="ECO:0000259" key="1">
    <source>
        <dbReference type="Pfam" id="PF13406"/>
    </source>
</evidence>
<dbReference type="PROSITE" id="PS51257">
    <property type="entry name" value="PROKAR_LIPOPROTEIN"/>
    <property type="match status" value="1"/>
</dbReference>
<dbReference type="InterPro" id="IPR043426">
    <property type="entry name" value="MltB-like"/>
</dbReference>
<dbReference type="InterPro" id="IPR023346">
    <property type="entry name" value="Lysozyme-like_dom_sf"/>
</dbReference>
<dbReference type="RefSeq" id="WP_144258072.1">
    <property type="nucleotide sequence ID" value="NZ_CP041636.1"/>
</dbReference>
<name>A0A516H5P1_9PROT</name>
<dbReference type="OrthoDB" id="9808544at2"/>
<dbReference type="EMBL" id="CP041636">
    <property type="protein sequence ID" value="QDO99076.1"/>
    <property type="molecule type" value="Genomic_DNA"/>
</dbReference>
<dbReference type="SUPFAM" id="SSF53955">
    <property type="entry name" value="Lysozyme-like"/>
    <property type="match status" value="1"/>
</dbReference>
<dbReference type="PANTHER" id="PTHR30163:SF8">
    <property type="entry name" value="LYTIC MUREIN TRANSGLYCOSYLASE"/>
    <property type="match status" value="1"/>
</dbReference>
<dbReference type="Gene3D" id="1.10.530.10">
    <property type="match status" value="1"/>
</dbReference>
<reference evidence="2 3" key="1">
    <citation type="submission" date="2019-07" db="EMBL/GenBank/DDBJ databases">
        <title>Genome sequencing for Ferrovibrio sp. K5.</title>
        <authorList>
            <person name="Park S.-J."/>
        </authorList>
    </citation>
    <scope>NUCLEOTIDE SEQUENCE [LARGE SCALE GENOMIC DNA]</scope>
    <source>
        <strain evidence="2 3">K5</strain>
    </source>
</reference>
<proteinExistence type="predicted"/>
<dbReference type="KEGG" id="fer:FNB15_18170"/>
<protein>
    <submittedName>
        <fullName evidence="2">Lytic murein transglycosylase</fullName>
    </submittedName>
</protein>
<organism evidence="2 3">
    <name type="scientific">Ferrovibrio terrae</name>
    <dbReference type="NCBI Taxonomy" id="2594003"/>
    <lineage>
        <taxon>Bacteria</taxon>
        <taxon>Pseudomonadati</taxon>
        <taxon>Pseudomonadota</taxon>
        <taxon>Alphaproteobacteria</taxon>
        <taxon>Rhodospirillales</taxon>
        <taxon>Rhodospirillaceae</taxon>
        <taxon>Ferrovibrio</taxon>
    </lineage>
</organism>
<dbReference type="InterPro" id="IPR031304">
    <property type="entry name" value="SLT_2"/>
</dbReference>
<evidence type="ECO:0000313" key="2">
    <source>
        <dbReference type="EMBL" id="QDO99076.1"/>
    </source>
</evidence>
<dbReference type="NCBIfam" id="TIGR02283">
    <property type="entry name" value="MltB_2"/>
    <property type="match status" value="1"/>
</dbReference>
<dbReference type="CDD" id="cd13399">
    <property type="entry name" value="Slt35-like"/>
    <property type="match status" value="1"/>
</dbReference>
<dbReference type="GO" id="GO:0009253">
    <property type="term" value="P:peptidoglycan catabolic process"/>
    <property type="evidence" value="ECO:0007669"/>
    <property type="project" value="TreeGrafter"/>
</dbReference>
<evidence type="ECO:0000313" key="3">
    <source>
        <dbReference type="Proteomes" id="UP000317496"/>
    </source>
</evidence>
<gene>
    <name evidence="2" type="ORF">FNB15_18170</name>
</gene>
<dbReference type="Gene3D" id="1.10.8.350">
    <property type="entry name" value="Bacterial muramidase"/>
    <property type="match status" value="1"/>
</dbReference>
<dbReference type="FunFam" id="1.10.8.350:FF:000001">
    <property type="entry name" value="Lytic murein transglycosylase B"/>
    <property type="match status" value="1"/>
</dbReference>